<protein>
    <submittedName>
        <fullName evidence="2">Uncharacterized protein</fullName>
    </submittedName>
</protein>
<organism evidence="2 3">
    <name type="scientific">Diploscapter pachys</name>
    <dbReference type="NCBI Taxonomy" id="2018661"/>
    <lineage>
        <taxon>Eukaryota</taxon>
        <taxon>Metazoa</taxon>
        <taxon>Ecdysozoa</taxon>
        <taxon>Nematoda</taxon>
        <taxon>Chromadorea</taxon>
        <taxon>Rhabditida</taxon>
        <taxon>Rhabditina</taxon>
        <taxon>Rhabditomorpha</taxon>
        <taxon>Rhabditoidea</taxon>
        <taxon>Rhabditidae</taxon>
        <taxon>Diploscapter</taxon>
    </lineage>
</organism>
<accession>A0A2A2K5Z6</accession>
<reference evidence="2 3" key="1">
    <citation type="journal article" date="2017" name="Curr. Biol.">
        <title>Genome architecture and evolution of a unichromosomal asexual nematode.</title>
        <authorList>
            <person name="Fradin H."/>
            <person name="Zegar C."/>
            <person name="Gutwein M."/>
            <person name="Lucas J."/>
            <person name="Kovtun M."/>
            <person name="Corcoran D."/>
            <person name="Baugh L.R."/>
            <person name="Kiontke K."/>
            <person name="Gunsalus K."/>
            <person name="Fitch D.H."/>
            <person name="Piano F."/>
        </authorList>
    </citation>
    <scope>NUCLEOTIDE SEQUENCE [LARGE SCALE GENOMIC DNA]</scope>
    <source>
        <strain evidence="2">PF1309</strain>
    </source>
</reference>
<comment type="caution">
    <text evidence="2">The sequence shown here is derived from an EMBL/GenBank/DDBJ whole genome shotgun (WGS) entry which is preliminary data.</text>
</comment>
<dbReference type="EMBL" id="LIAE01009547">
    <property type="protein sequence ID" value="PAV69302.1"/>
    <property type="molecule type" value="Genomic_DNA"/>
</dbReference>
<sequence length="137" mass="15283">MHPGERLAFELGQFAQRLVERIALLFQLLDPHANPLGQRAHLFEMLGVRIVQVEEFGDVGQRKPQPFATQDQLHPGDLAPTIDARRPDAAGLDQPLVFIETQGPRRDAEHLGHLLDTLQLASVLVHPLHPHLKRAGV</sequence>
<dbReference type="AlphaFoldDB" id="A0A2A2K5Z6"/>
<dbReference type="Proteomes" id="UP000218231">
    <property type="component" value="Unassembled WGS sequence"/>
</dbReference>
<keyword evidence="3" id="KW-1185">Reference proteome</keyword>
<proteinExistence type="predicted"/>
<evidence type="ECO:0000256" key="1">
    <source>
        <dbReference type="SAM" id="MobiDB-lite"/>
    </source>
</evidence>
<evidence type="ECO:0000313" key="3">
    <source>
        <dbReference type="Proteomes" id="UP000218231"/>
    </source>
</evidence>
<feature type="region of interest" description="Disordered" evidence="1">
    <location>
        <begin position="61"/>
        <end position="85"/>
    </location>
</feature>
<name>A0A2A2K5Z6_9BILA</name>
<gene>
    <name evidence="2" type="ORF">WR25_10696</name>
</gene>
<evidence type="ECO:0000313" key="2">
    <source>
        <dbReference type="EMBL" id="PAV69302.1"/>
    </source>
</evidence>